<dbReference type="Proteomes" id="UP001057279">
    <property type="component" value="Linkage Group LG04"/>
</dbReference>
<proteinExistence type="predicted"/>
<name>A0ACB9V8S7_9CETA</name>
<evidence type="ECO:0000313" key="1">
    <source>
        <dbReference type="EMBL" id="KAI4585840.1"/>
    </source>
</evidence>
<reference evidence="1" key="1">
    <citation type="submission" date="2022-03" db="EMBL/GenBank/DDBJ databases">
        <title>Genomic analyses of argali, domestic sheep and their hybrids provide insights into chromosomal evolution, heterosis and genetic basis of agronomic traits.</title>
        <authorList>
            <person name="Li M."/>
        </authorList>
    </citation>
    <scope>NUCLEOTIDE SEQUENCE</scope>
    <source>
        <strain evidence="1">F1 hybrid</strain>
    </source>
</reference>
<evidence type="ECO:0000313" key="2">
    <source>
        <dbReference type="Proteomes" id="UP001057279"/>
    </source>
</evidence>
<protein>
    <submittedName>
        <fullName evidence="1">Uncharacterized protein</fullName>
    </submittedName>
</protein>
<keyword evidence="2" id="KW-1185">Reference proteome</keyword>
<accession>A0ACB9V8S7</accession>
<dbReference type="EMBL" id="CM043029">
    <property type="protein sequence ID" value="KAI4585840.1"/>
    <property type="molecule type" value="Genomic_DNA"/>
</dbReference>
<gene>
    <name evidence="1" type="ORF">MJG53_006074</name>
</gene>
<sequence length="373" mass="41664">MEMGRKSRAESTGTGILRLPSWASAQIIIGVMIFSSSSGDSCSSVYPMELLVPAQEVCKVLELSIIWEKAAASQPVMVLDVTVTSDLSQVFIVVELRTVFQSNKVPVVQPSHAVHPLTPLITYSDEHFSPGSHPSHIPSDVNSKQGMSRHPPAPEIPTFYPLSPGGVGQITPPLGWFSHHMIPGPPGPHTTGIPHPAIVTPQVKQEHPHTDSDLMHVKPQHEQRKEQEPKRPHIKKPLNAFMLYMKEMRANVVAECTLKESAAINQILGRRWHALSREEQAKYYELARKERQLHMQLYPGWSARDNYGKKKKRKREKLQESTSGQLEKVRNATHRFGKHFRSSCGSATTASLLRLSLTRPVGLFPIVSPLPQR</sequence>
<organism evidence="1 2">
    <name type="scientific">Ovis ammon polii x Ovis aries</name>
    <dbReference type="NCBI Taxonomy" id="2918886"/>
    <lineage>
        <taxon>Eukaryota</taxon>
        <taxon>Metazoa</taxon>
        <taxon>Chordata</taxon>
        <taxon>Craniata</taxon>
        <taxon>Vertebrata</taxon>
        <taxon>Euteleostomi</taxon>
        <taxon>Mammalia</taxon>
        <taxon>Eutheria</taxon>
        <taxon>Laurasiatheria</taxon>
        <taxon>Artiodactyla</taxon>
        <taxon>Ruminantia</taxon>
        <taxon>Pecora</taxon>
        <taxon>Bovidae</taxon>
        <taxon>Caprinae</taxon>
        <taxon>Ovis</taxon>
    </lineage>
</organism>
<comment type="caution">
    <text evidence="1">The sequence shown here is derived from an EMBL/GenBank/DDBJ whole genome shotgun (WGS) entry which is preliminary data.</text>
</comment>